<proteinExistence type="predicted"/>
<sequence length="186" mass="21566">MGGLRLESYEDTLNNLHIRPRTKTQADLLDTNPALREDYMLGYWLDVETADSPSLLNIEQFEDPFDYKLNIATGSVGAFKPTRVDLVETFNYLIGLRVKTIETIRGVKVVTGTNPKDEEVLIIWRKVKELDNAGLEKFLQRLTFNSRDRDFDHIYVNGDHTLEDPHSKVKMTEIEFKRLMFDVQDV</sequence>
<organism evidence="1 2">
    <name type="scientific">Thiorhodovibrio winogradskyi</name>
    <dbReference type="NCBI Taxonomy" id="77007"/>
    <lineage>
        <taxon>Bacteria</taxon>
        <taxon>Pseudomonadati</taxon>
        <taxon>Pseudomonadota</taxon>
        <taxon>Gammaproteobacteria</taxon>
        <taxon>Chromatiales</taxon>
        <taxon>Chromatiaceae</taxon>
        <taxon>Thiorhodovibrio</taxon>
    </lineage>
</organism>
<dbReference type="EMBL" id="CP121472">
    <property type="protein sequence ID" value="WPL17495.1"/>
    <property type="molecule type" value="Genomic_DNA"/>
</dbReference>
<evidence type="ECO:0000313" key="1">
    <source>
        <dbReference type="EMBL" id="WPL17495.1"/>
    </source>
</evidence>
<gene>
    <name evidence="1" type="ORF">Thiowin_02514</name>
</gene>
<evidence type="ECO:0000313" key="2">
    <source>
        <dbReference type="Proteomes" id="UP001432180"/>
    </source>
</evidence>
<protein>
    <submittedName>
        <fullName evidence="1">Uncharacterized protein</fullName>
    </submittedName>
</protein>
<accession>A0ABZ0S8Z8</accession>
<dbReference type="RefSeq" id="WP_328983304.1">
    <property type="nucleotide sequence ID" value="NZ_CP121472.1"/>
</dbReference>
<dbReference type="Proteomes" id="UP001432180">
    <property type="component" value="Chromosome"/>
</dbReference>
<name>A0ABZ0S8Z8_9GAMM</name>
<keyword evidence="2" id="KW-1185">Reference proteome</keyword>
<reference evidence="1 2" key="1">
    <citation type="journal article" date="2023" name="Microorganisms">
        <title>Thiorhodovibrio frisius and Trv. litoralis spp. nov., Two Novel Members from a Clade of Fastidious Purple Sulfur Bacteria That Exhibit Unique Red-Shifted Light-Harvesting Capabilities.</title>
        <authorList>
            <person name="Methner A."/>
            <person name="Kuzyk S.B."/>
            <person name="Petersen J."/>
            <person name="Bauer S."/>
            <person name="Brinkmann H."/>
            <person name="Sichau K."/>
            <person name="Wanner G."/>
            <person name="Wolf J."/>
            <person name="Neumann-Schaal M."/>
            <person name="Henke P."/>
            <person name="Tank M."/>
            <person name="Sproer C."/>
            <person name="Bunk B."/>
            <person name="Overmann J."/>
        </authorList>
    </citation>
    <scope>NUCLEOTIDE SEQUENCE [LARGE SCALE GENOMIC DNA]</scope>
    <source>
        <strain evidence="1 2">DSM 6702</strain>
    </source>
</reference>